<feature type="region of interest" description="Disordered" evidence="1">
    <location>
        <begin position="292"/>
        <end position="316"/>
    </location>
</feature>
<feature type="domain" description="FHA" evidence="2">
    <location>
        <begin position="46"/>
        <end position="98"/>
    </location>
</feature>
<dbReference type="AlphaFoldDB" id="A0A5S6QEB9"/>
<dbReference type="SUPFAM" id="SSF49879">
    <property type="entry name" value="SMAD/FHA domain"/>
    <property type="match status" value="1"/>
</dbReference>
<dbReference type="PANTHER" id="PTHR23308">
    <property type="entry name" value="NUCLEAR INHIBITOR OF PROTEIN PHOSPHATASE-1"/>
    <property type="match status" value="1"/>
</dbReference>
<dbReference type="STRING" id="70415.A0A5S6QEB9"/>
<dbReference type="CDD" id="cd22674">
    <property type="entry name" value="FHA_PPP1R8"/>
    <property type="match status" value="1"/>
</dbReference>
<dbReference type="SMART" id="SM00240">
    <property type="entry name" value="FHA"/>
    <property type="match status" value="1"/>
</dbReference>
<feature type="compositionally biased region" description="Basic and acidic residues" evidence="1">
    <location>
        <begin position="302"/>
        <end position="316"/>
    </location>
</feature>
<dbReference type="PROSITE" id="PS50006">
    <property type="entry name" value="FHA_DOMAIN"/>
    <property type="match status" value="1"/>
</dbReference>
<dbReference type="InterPro" id="IPR008984">
    <property type="entry name" value="SMAD_FHA_dom_sf"/>
</dbReference>
<dbReference type="WBParaSite" id="TMUE_1000005568.2">
    <property type="protein sequence ID" value="TMUE_1000005568.2"/>
    <property type="gene ID" value="WBGene00287745"/>
</dbReference>
<proteinExistence type="predicted"/>
<reference evidence="3" key="1">
    <citation type="submission" date="2013-11" db="EMBL/GenBank/DDBJ databases">
        <authorList>
            <person name="Aslett M."/>
        </authorList>
    </citation>
    <scope>NUCLEOTIDE SEQUENCE [LARGE SCALE GENOMIC DNA]</scope>
    <source>
        <strain evidence="3">Edinburgh</strain>
    </source>
</reference>
<dbReference type="Proteomes" id="UP000046395">
    <property type="component" value="Unassembled WGS sequence"/>
</dbReference>
<reference evidence="4" key="3">
    <citation type="submission" date="2019-12" db="UniProtKB">
        <authorList>
            <consortium name="WormBaseParasite"/>
        </authorList>
    </citation>
    <scope>IDENTIFICATION</scope>
</reference>
<protein>
    <submittedName>
        <fullName evidence="4 5">FHA domain-containing protein</fullName>
    </submittedName>
</protein>
<organism evidence="3 4">
    <name type="scientific">Trichuris muris</name>
    <name type="common">Mouse whipworm</name>
    <dbReference type="NCBI Taxonomy" id="70415"/>
    <lineage>
        <taxon>Eukaryota</taxon>
        <taxon>Metazoa</taxon>
        <taxon>Ecdysozoa</taxon>
        <taxon>Nematoda</taxon>
        <taxon>Enoplea</taxon>
        <taxon>Dorylaimia</taxon>
        <taxon>Trichinellida</taxon>
        <taxon>Trichuridae</taxon>
        <taxon>Trichuris</taxon>
    </lineage>
</organism>
<dbReference type="FunFam" id="2.60.200.20:FF:000019">
    <property type="entry name" value="Nuclear inhibitor of protein phosphatase"/>
    <property type="match status" value="1"/>
</dbReference>
<sequence length="332" mass="37304">MGAMQESPVNFQTPSWATRPPEGFHLDVMKSNTLLQKLMIDEKSAYFFGRSPQLCDFVVDHSSCSRVHAVLVYHKFLKRMFLVDLGSTHGTFIGNVKLEAHKPETLNFDQNFRFGASTRTYILREKPPAEALKMLEQNAGESNLLTSVIDLPNESSALDRLTEYHTALNRRVISIDSLSVSSKRSDRPKKRVQFDLTEEIINPEDVDPTIGRFRNLVSTSLISVKYLPSSPVPDKQPKMSSMRHTSIRMPELDDDDDAVNQSKESGYSLLFKGCMVSASLNLAPEAKLDTDLASTSTDNQQVDDKPKAASGDKKKYPIEAWPGKYPHMHLLL</sequence>
<dbReference type="Gene3D" id="2.60.200.20">
    <property type="match status" value="1"/>
</dbReference>
<evidence type="ECO:0000313" key="4">
    <source>
        <dbReference type="WBParaSite" id="TMUE_1000005568.1"/>
    </source>
</evidence>
<dbReference type="InterPro" id="IPR000253">
    <property type="entry name" value="FHA_dom"/>
</dbReference>
<name>A0A5S6QEB9_TRIMR</name>
<evidence type="ECO:0000313" key="5">
    <source>
        <dbReference type="WBParaSite" id="TMUE_1000005568.2"/>
    </source>
</evidence>
<dbReference type="WBParaSite" id="TMUE_1000005568.1">
    <property type="protein sequence ID" value="TMUE_1000005568.1"/>
    <property type="gene ID" value="WBGene00287745"/>
</dbReference>
<dbReference type="InterPro" id="IPR050923">
    <property type="entry name" value="Cell_Proc_Reg/RNA_Proc"/>
</dbReference>
<evidence type="ECO:0000256" key="1">
    <source>
        <dbReference type="SAM" id="MobiDB-lite"/>
    </source>
</evidence>
<dbReference type="WBParaSite" id="TMUE_1000005568.3">
    <property type="protein sequence ID" value="TMUE_1000005568.3"/>
    <property type="gene ID" value="WBGene00287745"/>
</dbReference>
<evidence type="ECO:0000259" key="2">
    <source>
        <dbReference type="PROSITE" id="PS50006"/>
    </source>
</evidence>
<accession>A0A5S6QEB9</accession>
<dbReference type="Pfam" id="PF00498">
    <property type="entry name" value="FHA"/>
    <property type="match status" value="1"/>
</dbReference>
<evidence type="ECO:0000313" key="3">
    <source>
        <dbReference type="Proteomes" id="UP000046395"/>
    </source>
</evidence>
<keyword evidence="3" id="KW-1185">Reference proteome</keyword>
<reference evidence="3" key="2">
    <citation type="submission" date="2014-03" db="EMBL/GenBank/DDBJ databases">
        <title>The whipworm genome and dual-species transcriptomics of an intimate host-pathogen interaction.</title>
        <authorList>
            <person name="Foth B.J."/>
            <person name="Tsai I.J."/>
            <person name="Reid A.J."/>
            <person name="Bancroft A.J."/>
            <person name="Nichol S."/>
            <person name="Tracey A."/>
            <person name="Holroyd N."/>
            <person name="Cotton J.A."/>
            <person name="Stanley E.J."/>
            <person name="Zarowiecki M."/>
            <person name="Liu J.Z."/>
            <person name="Huckvale T."/>
            <person name="Cooper P.J."/>
            <person name="Grencis R.K."/>
            <person name="Berriman M."/>
        </authorList>
    </citation>
    <scope>NUCLEOTIDE SEQUENCE [LARGE SCALE GENOMIC DNA]</scope>
    <source>
        <strain evidence="3">Edinburgh</strain>
    </source>
</reference>